<evidence type="ECO:0000256" key="1">
    <source>
        <dbReference type="ARBA" id="ARBA00023125"/>
    </source>
</evidence>
<dbReference type="Proteomes" id="UP001597260">
    <property type="component" value="Unassembled WGS sequence"/>
</dbReference>
<dbReference type="CDD" id="cd19935">
    <property type="entry name" value="REC_OmpR_CusR-like"/>
    <property type="match status" value="1"/>
</dbReference>
<dbReference type="CDD" id="cd00383">
    <property type="entry name" value="trans_reg_C"/>
    <property type="match status" value="1"/>
</dbReference>
<keyword evidence="2" id="KW-0597">Phosphoprotein</keyword>
<accession>A0ABW3Y880</accession>
<protein>
    <submittedName>
        <fullName evidence="6">Response regulator transcription factor</fullName>
    </submittedName>
</protein>
<dbReference type="PROSITE" id="PS51755">
    <property type="entry name" value="OMPR_PHOB"/>
    <property type="match status" value="1"/>
</dbReference>
<evidence type="ECO:0000313" key="6">
    <source>
        <dbReference type="EMBL" id="MFD1319851.1"/>
    </source>
</evidence>
<dbReference type="InterPro" id="IPR001867">
    <property type="entry name" value="OmpR/PhoB-type_DNA-bd"/>
</dbReference>
<keyword evidence="1 3" id="KW-0238">DNA-binding</keyword>
<dbReference type="Gene3D" id="3.40.50.2300">
    <property type="match status" value="1"/>
</dbReference>
<dbReference type="EMBL" id="JBHTMP010000002">
    <property type="protein sequence ID" value="MFD1319851.1"/>
    <property type="molecule type" value="Genomic_DNA"/>
</dbReference>
<dbReference type="Gene3D" id="1.10.10.10">
    <property type="entry name" value="Winged helix-like DNA-binding domain superfamily/Winged helix DNA-binding domain"/>
    <property type="match status" value="1"/>
</dbReference>
<dbReference type="RefSeq" id="WP_377566254.1">
    <property type="nucleotide sequence ID" value="NZ_JBHTMP010000002.1"/>
</dbReference>
<dbReference type="Pfam" id="PF00486">
    <property type="entry name" value="Trans_reg_C"/>
    <property type="match status" value="1"/>
</dbReference>
<keyword evidence="7" id="KW-1185">Reference proteome</keyword>
<comment type="caution">
    <text evidence="6">The sequence shown here is derived from an EMBL/GenBank/DDBJ whole genome shotgun (WGS) entry which is preliminary data.</text>
</comment>
<dbReference type="InterPro" id="IPR036388">
    <property type="entry name" value="WH-like_DNA-bd_sf"/>
</dbReference>
<dbReference type="SUPFAM" id="SSF52172">
    <property type="entry name" value="CheY-like"/>
    <property type="match status" value="1"/>
</dbReference>
<dbReference type="PROSITE" id="PS50110">
    <property type="entry name" value="RESPONSE_REGULATORY"/>
    <property type="match status" value="1"/>
</dbReference>
<dbReference type="InterPro" id="IPR001789">
    <property type="entry name" value="Sig_transdc_resp-reg_receiver"/>
</dbReference>
<dbReference type="InterPro" id="IPR039420">
    <property type="entry name" value="WalR-like"/>
</dbReference>
<evidence type="ECO:0000313" key="7">
    <source>
        <dbReference type="Proteomes" id="UP001597260"/>
    </source>
</evidence>
<feature type="domain" description="OmpR/PhoB-type" evidence="5">
    <location>
        <begin position="124"/>
        <end position="219"/>
    </location>
</feature>
<dbReference type="SMART" id="SM00448">
    <property type="entry name" value="REC"/>
    <property type="match status" value="1"/>
</dbReference>
<evidence type="ECO:0000259" key="5">
    <source>
        <dbReference type="PROSITE" id="PS51755"/>
    </source>
</evidence>
<dbReference type="Pfam" id="PF00072">
    <property type="entry name" value="Response_reg"/>
    <property type="match status" value="1"/>
</dbReference>
<feature type="DNA-binding region" description="OmpR/PhoB-type" evidence="3">
    <location>
        <begin position="124"/>
        <end position="219"/>
    </location>
</feature>
<dbReference type="SMART" id="SM00862">
    <property type="entry name" value="Trans_reg_C"/>
    <property type="match status" value="1"/>
</dbReference>
<proteinExistence type="predicted"/>
<evidence type="ECO:0000259" key="4">
    <source>
        <dbReference type="PROSITE" id="PS50110"/>
    </source>
</evidence>
<evidence type="ECO:0000256" key="2">
    <source>
        <dbReference type="PROSITE-ProRule" id="PRU00169"/>
    </source>
</evidence>
<gene>
    <name evidence="6" type="ORF">ACFQ4H_01970</name>
</gene>
<name>A0ABW3Y880_9ACTN</name>
<dbReference type="Gene3D" id="6.10.250.690">
    <property type="match status" value="1"/>
</dbReference>
<organism evidence="6 7">
    <name type="scientific">Micromonospora sonneratiae</name>
    <dbReference type="NCBI Taxonomy" id="1184706"/>
    <lineage>
        <taxon>Bacteria</taxon>
        <taxon>Bacillati</taxon>
        <taxon>Actinomycetota</taxon>
        <taxon>Actinomycetes</taxon>
        <taxon>Micromonosporales</taxon>
        <taxon>Micromonosporaceae</taxon>
        <taxon>Micromonospora</taxon>
    </lineage>
</organism>
<feature type="modified residue" description="4-aspartylphosphate" evidence="2">
    <location>
        <position position="51"/>
    </location>
</feature>
<dbReference type="PANTHER" id="PTHR48111">
    <property type="entry name" value="REGULATOR OF RPOS"/>
    <property type="match status" value="1"/>
</dbReference>
<sequence length="228" mass="24595">MRVLVVEDERNLADAIVRGLRRKGMAVDVAYDGSVGHEMAFVTRYDVLVLDRDLPGMHGDQICADLVSSGTLTRVLMLTASGTVADRVEGLQLGADDYLPKPFAFDELVARVRALGRRATPAAPPVLAVADLVVDPARRVATRAGVPVDLTRKEFGVLEELLKARGAVVSSEELLERVWDANTDPFTTIVRVTVMTLRKKLGEPPLIETVVGAGYRVLEGQLPGQVGA</sequence>
<dbReference type="PANTHER" id="PTHR48111:SF36">
    <property type="entry name" value="TRANSCRIPTIONAL REGULATORY PROTEIN CUTR"/>
    <property type="match status" value="1"/>
</dbReference>
<feature type="domain" description="Response regulatory" evidence="4">
    <location>
        <begin position="2"/>
        <end position="116"/>
    </location>
</feature>
<reference evidence="7" key="1">
    <citation type="journal article" date="2019" name="Int. J. Syst. Evol. Microbiol.">
        <title>The Global Catalogue of Microorganisms (GCM) 10K type strain sequencing project: providing services to taxonomists for standard genome sequencing and annotation.</title>
        <authorList>
            <consortium name="The Broad Institute Genomics Platform"/>
            <consortium name="The Broad Institute Genome Sequencing Center for Infectious Disease"/>
            <person name="Wu L."/>
            <person name="Ma J."/>
        </authorList>
    </citation>
    <scope>NUCLEOTIDE SEQUENCE [LARGE SCALE GENOMIC DNA]</scope>
    <source>
        <strain evidence="7">JCM 31037</strain>
    </source>
</reference>
<evidence type="ECO:0000256" key="3">
    <source>
        <dbReference type="PROSITE-ProRule" id="PRU01091"/>
    </source>
</evidence>
<dbReference type="InterPro" id="IPR011006">
    <property type="entry name" value="CheY-like_superfamily"/>
</dbReference>